<accession>A0AA37QE01</accession>
<feature type="domain" description="Metalloprotease TldD/E central" evidence="2">
    <location>
        <begin position="125"/>
        <end position="224"/>
    </location>
</feature>
<dbReference type="InterPro" id="IPR036059">
    <property type="entry name" value="TldD/PmbA_sf"/>
</dbReference>
<evidence type="ECO:0000259" key="1">
    <source>
        <dbReference type="Pfam" id="PF19289"/>
    </source>
</evidence>
<dbReference type="InterPro" id="IPR045569">
    <property type="entry name" value="Metalloprtase-TldD/E_C"/>
</dbReference>
<dbReference type="Proteomes" id="UP001161325">
    <property type="component" value="Unassembled WGS sequence"/>
</dbReference>
<proteinExistence type="predicted"/>
<dbReference type="SUPFAM" id="SSF111283">
    <property type="entry name" value="Putative modulator of DNA gyrase, PmbA/TldD"/>
    <property type="match status" value="1"/>
</dbReference>
<dbReference type="InterPro" id="IPR035068">
    <property type="entry name" value="TldD/PmbA_N"/>
</dbReference>
<comment type="caution">
    <text evidence="3">The sequence shown here is derived from an EMBL/GenBank/DDBJ whole genome shotgun (WGS) entry which is preliminary data.</text>
</comment>
<evidence type="ECO:0000313" key="3">
    <source>
        <dbReference type="EMBL" id="GLC28577.1"/>
    </source>
</evidence>
<feature type="domain" description="Metalloprotease TldD/E C-terminal" evidence="1">
    <location>
        <begin position="232"/>
        <end position="461"/>
    </location>
</feature>
<dbReference type="Pfam" id="PF19289">
    <property type="entry name" value="PmbA_TldD_3rd"/>
    <property type="match status" value="1"/>
</dbReference>
<dbReference type="EMBL" id="BRXS01000012">
    <property type="protein sequence ID" value="GLC28577.1"/>
    <property type="molecule type" value="Genomic_DNA"/>
</dbReference>
<dbReference type="InterPro" id="IPR045570">
    <property type="entry name" value="Metalloprtase-TldD/E_cen_dom"/>
</dbReference>
<protein>
    <submittedName>
        <fullName evidence="3">TldD/PmbA family protein</fullName>
    </submittedName>
</protein>
<keyword evidence="4" id="KW-1185">Reference proteome</keyword>
<dbReference type="Gene3D" id="3.30.2290.10">
    <property type="entry name" value="PmbA/TldD superfamily"/>
    <property type="match status" value="1"/>
</dbReference>
<gene>
    <name evidence="3" type="ORF">rosag_50900</name>
</gene>
<dbReference type="GO" id="GO:0006508">
    <property type="term" value="P:proteolysis"/>
    <property type="evidence" value="ECO:0007669"/>
    <property type="project" value="InterPro"/>
</dbReference>
<dbReference type="RefSeq" id="WP_284352973.1">
    <property type="nucleotide sequence ID" value="NZ_BRXS01000012.1"/>
</dbReference>
<reference evidence="3" key="1">
    <citation type="submission" date="2022-08" db="EMBL/GenBank/DDBJ databases">
        <title>Draft genome sequencing of Roseisolibacter agri AW1220.</title>
        <authorList>
            <person name="Tobiishi Y."/>
            <person name="Tonouchi A."/>
        </authorList>
    </citation>
    <scope>NUCLEOTIDE SEQUENCE</scope>
    <source>
        <strain evidence="3">AW1220</strain>
    </source>
</reference>
<name>A0AA37QE01_9BACT</name>
<evidence type="ECO:0000313" key="4">
    <source>
        <dbReference type="Proteomes" id="UP001161325"/>
    </source>
</evidence>
<evidence type="ECO:0000259" key="2">
    <source>
        <dbReference type="Pfam" id="PF19290"/>
    </source>
</evidence>
<dbReference type="Pfam" id="PF19290">
    <property type="entry name" value="PmbA_TldD_2nd"/>
    <property type="match status" value="1"/>
</dbReference>
<organism evidence="3 4">
    <name type="scientific">Roseisolibacter agri</name>
    <dbReference type="NCBI Taxonomy" id="2014610"/>
    <lineage>
        <taxon>Bacteria</taxon>
        <taxon>Pseudomonadati</taxon>
        <taxon>Gemmatimonadota</taxon>
        <taxon>Gemmatimonadia</taxon>
        <taxon>Gemmatimonadales</taxon>
        <taxon>Gemmatimonadaceae</taxon>
        <taxon>Roseisolibacter</taxon>
    </lineage>
</organism>
<dbReference type="PANTHER" id="PTHR43666">
    <property type="entry name" value="TLDD PROTEIN"/>
    <property type="match status" value="1"/>
</dbReference>
<dbReference type="GO" id="GO:0008237">
    <property type="term" value="F:metallopeptidase activity"/>
    <property type="evidence" value="ECO:0007669"/>
    <property type="project" value="InterPro"/>
</dbReference>
<dbReference type="PANTHER" id="PTHR43666:SF1">
    <property type="entry name" value="CONSERVED PROTEIN"/>
    <property type="match status" value="1"/>
</dbReference>
<sequence length="467" mass="49436">MPNRPIRLDVRADMQALTKRVLSFAKADQTRVVVRSTATGQSRFAGGEITTSGSATDLTVTVVSTIGKRRASASTNVTDDASLQRTVDLSERLAKLSPEDPELMPELGPQTYAAVNAYDTRTAALDAEARAEAVSRLITTARAADPAQDLFVAGYLEANATHASAVATSKGLFAFHQSTDVSLSCTVRTPDGTGSGWAAAGAREWAQIDAAALGKRAAQKAVASRNPQAIEPGRYTVILEPQAVGDLIPLLLGGFNARTAEEGRSPFSRRGEGVPAGATLLGEKIADARVTLLSDPEDPDLRGAPFDGDGLPLRRRVWIENGVLKTLAYSRYWAQRRGLPESVAGGGGGGFGGGDGGGGGLKMLGGTQTLDELIAGTERGILVTHAWYIRSLDARTASFTGLTRDGTFLVERGKITRSLKNFRWNDSPLLMLNRIEAIGRAERIGAGQVMPSLKVRDFNFASISEAV</sequence>
<dbReference type="AlphaFoldDB" id="A0AA37QE01"/>